<accession>A0A381ZLJ6</accession>
<evidence type="ECO:0008006" key="2">
    <source>
        <dbReference type="Google" id="ProtNLM"/>
    </source>
</evidence>
<protein>
    <recommendedName>
        <fullName evidence="2">Outer membrane lipoprotein carrier protein LolA</fullName>
    </recommendedName>
</protein>
<dbReference type="EMBL" id="UINC01021673">
    <property type="protein sequence ID" value="SVA89722.1"/>
    <property type="molecule type" value="Genomic_DNA"/>
</dbReference>
<proteinExistence type="predicted"/>
<reference evidence="1" key="1">
    <citation type="submission" date="2018-05" db="EMBL/GenBank/DDBJ databases">
        <authorList>
            <person name="Lanie J.A."/>
            <person name="Ng W.-L."/>
            <person name="Kazmierczak K.M."/>
            <person name="Andrzejewski T.M."/>
            <person name="Davidsen T.M."/>
            <person name="Wayne K.J."/>
            <person name="Tettelin H."/>
            <person name="Glass J.I."/>
            <person name="Rusch D."/>
            <person name="Podicherti R."/>
            <person name="Tsui H.-C.T."/>
            <person name="Winkler M.E."/>
        </authorList>
    </citation>
    <scope>NUCLEOTIDE SEQUENCE</scope>
</reference>
<dbReference type="AlphaFoldDB" id="A0A381ZLJ6"/>
<evidence type="ECO:0000313" key="1">
    <source>
        <dbReference type="EMBL" id="SVA89722.1"/>
    </source>
</evidence>
<gene>
    <name evidence="1" type="ORF">METZ01_LOCUS142576</name>
</gene>
<name>A0A381ZLJ6_9ZZZZ</name>
<organism evidence="1">
    <name type="scientific">marine metagenome</name>
    <dbReference type="NCBI Taxonomy" id="408172"/>
    <lineage>
        <taxon>unclassified sequences</taxon>
        <taxon>metagenomes</taxon>
        <taxon>ecological metagenomes</taxon>
    </lineage>
</organism>
<sequence length="199" mass="22811">MISVLLAILLLVSLRQTDPNQKYLDYLSTSLVDHNGVQMEIKWSQIDGDRSWNQVGIIELLGNKRFFLDTDQQAIKIDNNLIITYYKTDDGKIIYDTLIEGSYDIFDFLSGDFSGFTITNSTANRESIQLDYHMDAFNISGKIWIKQKLFEPVKFTFGNNPERPQQYIEVEITSFGPISEGSLFNSFNPNAGEIIDLRE</sequence>